<reference evidence="2" key="1">
    <citation type="submission" date="2017-04" db="EMBL/GenBank/DDBJ databases">
        <authorList>
            <person name="Varghese N."/>
            <person name="Submissions S."/>
        </authorList>
    </citation>
    <scope>NUCLEOTIDE SEQUENCE [LARGE SCALE GENOMIC DNA]</scope>
    <source>
        <strain evidence="2">VDS</strain>
    </source>
</reference>
<dbReference type="STRING" id="1610489.SAMN06295981_0591"/>
<proteinExistence type="predicted"/>
<protein>
    <submittedName>
        <fullName evidence="1">Uncharacterized protein</fullName>
    </submittedName>
</protein>
<accession>A0A1X7IA60</accession>
<evidence type="ECO:0000313" key="1">
    <source>
        <dbReference type="EMBL" id="SMG11490.1"/>
    </source>
</evidence>
<organism evidence="1 2">
    <name type="scientific">Corynebacterium pollutisoli</name>
    <dbReference type="NCBI Taxonomy" id="1610489"/>
    <lineage>
        <taxon>Bacteria</taxon>
        <taxon>Bacillati</taxon>
        <taxon>Actinomycetota</taxon>
        <taxon>Actinomycetes</taxon>
        <taxon>Mycobacteriales</taxon>
        <taxon>Corynebacteriaceae</taxon>
        <taxon>Corynebacterium</taxon>
    </lineage>
</organism>
<sequence>MNNLLLLFGLPALFSSMLSSLAGIPQCTLFDTRGC</sequence>
<dbReference type="EMBL" id="FXAR01000001">
    <property type="protein sequence ID" value="SMG11490.1"/>
    <property type="molecule type" value="Genomic_DNA"/>
</dbReference>
<gene>
    <name evidence="1" type="ORF">SAMN06295981_0591</name>
</gene>
<evidence type="ECO:0000313" key="2">
    <source>
        <dbReference type="Proteomes" id="UP000193309"/>
    </source>
</evidence>
<keyword evidence="2" id="KW-1185">Reference proteome</keyword>
<name>A0A1X7IA60_9CORY</name>
<dbReference type="Proteomes" id="UP000193309">
    <property type="component" value="Unassembled WGS sequence"/>
</dbReference>
<dbReference type="AlphaFoldDB" id="A0A1X7IA60"/>